<organism evidence="2">
    <name type="scientific">marine sediment metagenome</name>
    <dbReference type="NCBI Taxonomy" id="412755"/>
    <lineage>
        <taxon>unclassified sequences</taxon>
        <taxon>metagenomes</taxon>
        <taxon>ecological metagenomes</taxon>
    </lineage>
</organism>
<dbReference type="AlphaFoldDB" id="A0A0F9G389"/>
<evidence type="ECO:0000313" key="2">
    <source>
        <dbReference type="EMBL" id="KKL84916.1"/>
    </source>
</evidence>
<accession>A0A0F9G389</accession>
<sequence>MTDDQWADGYESGLEQGYAERDKTAKQYEKQARAEVLASMSKHHLDMGEGLCACGWKSKSETWAEHILALQPAAKALEALLRQEREKGELDGIYDALQAVRDTREHGGSAEGWLVGRKEQLEKARAEGKG</sequence>
<comment type="caution">
    <text evidence="2">The sequence shown here is derived from an EMBL/GenBank/DDBJ whole genome shotgun (WGS) entry which is preliminary data.</text>
</comment>
<reference evidence="2" key="1">
    <citation type="journal article" date="2015" name="Nature">
        <title>Complex archaea that bridge the gap between prokaryotes and eukaryotes.</title>
        <authorList>
            <person name="Spang A."/>
            <person name="Saw J.H."/>
            <person name="Jorgensen S.L."/>
            <person name="Zaremba-Niedzwiedzka K."/>
            <person name="Martijn J."/>
            <person name="Lind A.E."/>
            <person name="van Eijk R."/>
            <person name="Schleper C."/>
            <person name="Guy L."/>
            <person name="Ettema T.J."/>
        </authorList>
    </citation>
    <scope>NUCLEOTIDE SEQUENCE</scope>
</reference>
<feature type="region of interest" description="Disordered" evidence="1">
    <location>
        <begin position="1"/>
        <end position="26"/>
    </location>
</feature>
<name>A0A0F9G389_9ZZZZ</name>
<proteinExistence type="predicted"/>
<gene>
    <name evidence="2" type="ORF">LCGC14_1959950</name>
</gene>
<protein>
    <submittedName>
        <fullName evidence="2">Uncharacterized protein</fullName>
    </submittedName>
</protein>
<dbReference type="EMBL" id="LAZR01021558">
    <property type="protein sequence ID" value="KKL84916.1"/>
    <property type="molecule type" value="Genomic_DNA"/>
</dbReference>
<evidence type="ECO:0000256" key="1">
    <source>
        <dbReference type="SAM" id="MobiDB-lite"/>
    </source>
</evidence>